<proteinExistence type="predicted"/>
<accession>A0ABW9STP7</accession>
<reference evidence="1 2" key="1">
    <citation type="submission" date="2019-11" db="EMBL/GenBank/DDBJ databases">
        <title>Type strains purchased from KCTC, JCM and DSMZ.</title>
        <authorList>
            <person name="Lu H."/>
        </authorList>
    </citation>
    <scope>NUCLEOTIDE SEQUENCE [LARGE SCALE GENOMIC DNA]</scope>
    <source>
        <strain evidence="1 2">DSM 103461</strain>
    </source>
</reference>
<dbReference type="EMBL" id="WNKW01000004">
    <property type="protein sequence ID" value="MTW34122.1"/>
    <property type="molecule type" value="Genomic_DNA"/>
</dbReference>
<dbReference type="InterPro" id="IPR025503">
    <property type="entry name" value="DUF4391"/>
</dbReference>
<sequence length="251" mass="27944">MGGPRCQARGTTQADWRQGHSAYQYGQQESHHLHRLRRHSDVAALKPTNIGVPSFRDSEREYLEVAVLTVQFRPNAKVPRLLELIHRAIPYPLLLVASFHDEGKASLSVSVAHKRFNQGEAGKFVLDEILTTSAIELDALPSASAQCFMAAMSLSNQPNKDLYALYQGWADCIIGLAIAGIVGRFVLPASPEQTKEMRTFMQNRALLLSELSNLRSQAIKEKQMNRLVVLNLSIKRLESQLVANQSVLFAP</sequence>
<dbReference type="Pfam" id="PF14335">
    <property type="entry name" value="DUF4391"/>
    <property type="match status" value="1"/>
</dbReference>
<protein>
    <submittedName>
        <fullName evidence="1">DUF4391 family protein</fullName>
    </submittedName>
</protein>
<evidence type="ECO:0000313" key="1">
    <source>
        <dbReference type="EMBL" id="MTW34122.1"/>
    </source>
</evidence>
<keyword evidence="2" id="KW-1185">Reference proteome</keyword>
<comment type="caution">
    <text evidence="1">The sequence shown here is derived from an EMBL/GenBank/DDBJ whole genome shotgun (WGS) entry which is preliminary data.</text>
</comment>
<name>A0ABW9STP7_9BURK</name>
<gene>
    <name evidence="1" type="ORF">GM655_15030</name>
</gene>
<organism evidence="1 2">
    <name type="scientific">Pseudoduganella danionis</name>
    <dbReference type="NCBI Taxonomy" id="1890295"/>
    <lineage>
        <taxon>Bacteria</taxon>
        <taxon>Pseudomonadati</taxon>
        <taxon>Pseudomonadota</taxon>
        <taxon>Betaproteobacteria</taxon>
        <taxon>Burkholderiales</taxon>
        <taxon>Oxalobacteraceae</taxon>
        <taxon>Telluria group</taxon>
        <taxon>Pseudoduganella</taxon>
    </lineage>
</organism>
<dbReference type="Proteomes" id="UP000735592">
    <property type="component" value="Unassembled WGS sequence"/>
</dbReference>
<evidence type="ECO:0000313" key="2">
    <source>
        <dbReference type="Proteomes" id="UP000735592"/>
    </source>
</evidence>